<dbReference type="Proteomes" id="UP000318478">
    <property type="component" value="Unassembled WGS sequence"/>
</dbReference>
<protein>
    <submittedName>
        <fullName evidence="1">Uncharacterized protein</fullName>
    </submittedName>
</protein>
<accession>A0A5C5XT96</accession>
<gene>
    <name evidence="1" type="ORF">Pla123a_48090</name>
</gene>
<organism evidence="1 2">
    <name type="scientific">Posidoniimonas polymericola</name>
    <dbReference type="NCBI Taxonomy" id="2528002"/>
    <lineage>
        <taxon>Bacteria</taxon>
        <taxon>Pseudomonadati</taxon>
        <taxon>Planctomycetota</taxon>
        <taxon>Planctomycetia</taxon>
        <taxon>Pirellulales</taxon>
        <taxon>Lacipirellulaceae</taxon>
        <taxon>Posidoniimonas</taxon>
    </lineage>
</organism>
<sequence>MQPKTVQQTDIIALADNEASPCVSLYMPTHRAGRETQQDPIRLKNLLKEADEQLAKRGLDHDKRQQLLAPLAELPDNADTDFWRYSTDGLAVLLNSDGAQAFRLHGPTPEFVLAAEQYFLNPLLRSLQSDGRFYLLAVSQNKVRLFEGDSRQLSEIETDLLPDDLRDALNIDEYQSALQYHSTAQAGASGGDPVYHGHGGGEGEDQKKELLQFFHRLATPLSKVLAGEQTGSPTPLLFAGVGYLFPIFREACDYRGLLDEPLTRNPDEASADELHDPAWEIVRPHYATRWSELSEKYGLAASRDLATDDLSAICKHAEQGRLQTLVFSEAAMQHHETASEERSAELAHAGVETLRTGGDVLVCSPDNMPVKGDVAAICRF</sequence>
<dbReference type="OrthoDB" id="4393931at2"/>
<evidence type="ECO:0000313" key="2">
    <source>
        <dbReference type="Proteomes" id="UP000318478"/>
    </source>
</evidence>
<name>A0A5C5XT96_9BACT</name>
<proteinExistence type="predicted"/>
<evidence type="ECO:0000313" key="1">
    <source>
        <dbReference type="EMBL" id="TWT65898.1"/>
    </source>
</evidence>
<dbReference type="Pfam" id="PF18849">
    <property type="entry name" value="baeRF_family7"/>
    <property type="match status" value="1"/>
</dbReference>
<keyword evidence="2" id="KW-1185">Reference proteome</keyword>
<dbReference type="InterPro" id="IPR040837">
    <property type="entry name" value="Bact_RF_family7"/>
</dbReference>
<dbReference type="RefSeq" id="WP_146591738.1">
    <property type="nucleotide sequence ID" value="NZ_SJPO01000018.1"/>
</dbReference>
<dbReference type="AlphaFoldDB" id="A0A5C5XT96"/>
<dbReference type="EMBL" id="SJPO01000018">
    <property type="protein sequence ID" value="TWT65898.1"/>
    <property type="molecule type" value="Genomic_DNA"/>
</dbReference>
<reference evidence="1 2" key="1">
    <citation type="submission" date="2019-02" db="EMBL/GenBank/DDBJ databases">
        <title>Deep-cultivation of Planctomycetes and their phenomic and genomic characterization uncovers novel biology.</title>
        <authorList>
            <person name="Wiegand S."/>
            <person name="Jogler M."/>
            <person name="Boedeker C."/>
            <person name="Pinto D."/>
            <person name="Vollmers J."/>
            <person name="Rivas-Marin E."/>
            <person name="Kohn T."/>
            <person name="Peeters S.H."/>
            <person name="Heuer A."/>
            <person name="Rast P."/>
            <person name="Oberbeckmann S."/>
            <person name="Bunk B."/>
            <person name="Jeske O."/>
            <person name="Meyerdierks A."/>
            <person name="Storesund J.E."/>
            <person name="Kallscheuer N."/>
            <person name="Luecker S."/>
            <person name="Lage O.M."/>
            <person name="Pohl T."/>
            <person name="Merkel B.J."/>
            <person name="Hornburger P."/>
            <person name="Mueller R.-W."/>
            <person name="Bruemmer F."/>
            <person name="Labrenz M."/>
            <person name="Spormann A.M."/>
            <person name="Op Den Camp H."/>
            <person name="Overmann J."/>
            <person name="Amann R."/>
            <person name="Jetten M.S.M."/>
            <person name="Mascher T."/>
            <person name="Medema M.H."/>
            <person name="Devos D.P."/>
            <person name="Kaster A.-K."/>
            <person name="Ovreas L."/>
            <person name="Rohde M."/>
            <person name="Galperin M.Y."/>
            <person name="Jogler C."/>
        </authorList>
    </citation>
    <scope>NUCLEOTIDE SEQUENCE [LARGE SCALE GENOMIC DNA]</scope>
    <source>
        <strain evidence="1 2">Pla123a</strain>
    </source>
</reference>
<comment type="caution">
    <text evidence="1">The sequence shown here is derived from an EMBL/GenBank/DDBJ whole genome shotgun (WGS) entry which is preliminary data.</text>
</comment>